<dbReference type="Proteomes" id="UP000005666">
    <property type="component" value="Chromosome 16"/>
</dbReference>
<dbReference type="GeneID" id="11530786"/>
<sequence length="399" mass="46602">MRHCSRELLKVFTNVTLLLCIIIFTVVKFWDIDTKHFEIDDKLALNDALHQYRYLIDNQIQNIELVNYYKNIEHSNKKLMNYLAYASSETNNTMISFLNKNVKPNTFHSHNDYTRQMPLFEALSLGLTSIEADVWLGTDNQRLSVAHRETDLLNYPLRDLNDLYTEPLLTMLNDVNEIYEHFDYNSNTTTIAKKGLYHESENRTMFLVIDFKSEDSSQTYTRLMDTYLKPFIENDFITFFNITSNEMSWRPITVILTGNKPTDLSIIDKDSETDKIGYLGDSKRYVFPEQMLDNLTNLDESSKTFVASTSFSKLCMACDISPWKVILRGKLPARGLRCFKKFIDDAHANNLKTRIWGVPKSLLGFSKNFWRQQIDDLGVDFINVDHLSRVLSYPNYDHN</sequence>
<evidence type="ECO:0000256" key="3">
    <source>
        <dbReference type="ARBA" id="ARBA00022729"/>
    </source>
</evidence>
<dbReference type="HOGENOM" id="CLU_031561_1_1_1"/>
<dbReference type="InterPro" id="IPR051236">
    <property type="entry name" value="HAT_RTT109-like"/>
</dbReference>
<organism evidence="5 6">
    <name type="scientific">Tetrapisispora phaffii (strain ATCC 24235 / CBS 4417 / NBRC 1672 / NRRL Y-8282 / UCD 70-5)</name>
    <name type="common">Yeast</name>
    <name type="synonym">Fabospora phaffii</name>
    <dbReference type="NCBI Taxonomy" id="1071381"/>
    <lineage>
        <taxon>Eukaryota</taxon>
        <taxon>Fungi</taxon>
        <taxon>Dikarya</taxon>
        <taxon>Ascomycota</taxon>
        <taxon>Saccharomycotina</taxon>
        <taxon>Saccharomycetes</taxon>
        <taxon>Saccharomycetales</taxon>
        <taxon>Saccharomycetaceae</taxon>
        <taxon>Tetrapisispora</taxon>
    </lineage>
</organism>
<feature type="transmembrane region" description="Helical" evidence="4">
    <location>
        <begin position="12"/>
        <end position="30"/>
    </location>
</feature>
<reference evidence="5 6" key="1">
    <citation type="journal article" date="2011" name="Proc. Natl. Acad. Sci. U.S.A.">
        <title>Evolutionary erosion of yeast sex chromosomes by mating-type switching accidents.</title>
        <authorList>
            <person name="Gordon J.L."/>
            <person name="Armisen D."/>
            <person name="Proux-Wera E."/>
            <person name="Oheigeartaigh S.S."/>
            <person name="Byrne K.P."/>
            <person name="Wolfe K.H."/>
        </authorList>
    </citation>
    <scope>NUCLEOTIDE SEQUENCE [LARGE SCALE GENOMIC DNA]</scope>
    <source>
        <strain evidence="6">ATCC 24235 / CBS 4417 / NBRC 1672 / NRRL Y-8282 / UCD 70-5</strain>
    </source>
</reference>
<keyword evidence="6" id="KW-1185">Reference proteome</keyword>
<keyword evidence="4" id="KW-0472">Membrane</keyword>
<evidence type="ECO:0000313" key="5">
    <source>
        <dbReference type="EMBL" id="CCE66328.1"/>
    </source>
</evidence>
<dbReference type="GO" id="GO:0006629">
    <property type="term" value="P:lipid metabolic process"/>
    <property type="evidence" value="ECO:0007669"/>
    <property type="project" value="InterPro"/>
</dbReference>
<comment type="similarity">
    <text evidence="1">Belongs to the AIM6 family.</text>
</comment>
<evidence type="ECO:0000256" key="2">
    <source>
        <dbReference type="ARBA" id="ARBA00014286"/>
    </source>
</evidence>
<dbReference type="InterPro" id="IPR017946">
    <property type="entry name" value="PLC-like_Pdiesterase_TIM-brl"/>
</dbReference>
<evidence type="ECO:0000256" key="4">
    <source>
        <dbReference type="SAM" id="Phobius"/>
    </source>
</evidence>
<keyword evidence="4" id="KW-0812">Transmembrane</keyword>
<dbReference type="Gene3D" id="3.20.20.190">
    <property type="entry name" value="Phosphatidylinositol (PI) phosphodiesterase"/>
    <property type="match status" value="1"/>
</dbReference>
<proteinExistence type="inferred from homology"/>
<evidence type="ECO:0000256" key="1">
    <source>
        <dbReference type="ARBA" id="ARBA00008858"/>
    </source>
</evidence>
<dbReference type="KEGG" id="tpf:TPHA_0P01700"/>
<dbReference type="OMA" id="HANYLTT"/>
<dbReference type="OrthoDB" id="4153866at2759"/>
<dbReference type="PANTHER" id="PTHR31571:SF1">
    <property type="entry name" value="ALTERED INHERITANCE OF MITOCHONDRIA PROTEIN 6"/>
    <property type="match status" value="1"/>
</dbReference>
<keyword evidence="3" id="KW-0732">Signal</keyword>
<dbReference type="eggNOG" id="ENOG502RXNI">
    <property type="taxonomic scope" value="Eukaryota"/>
</dbReference>
<accession>G8C2F0</accession>
<dbReference type="SUPFAM" id="SSF51695">
    <property type="entry name" value="PLC-like phosphodiesterases"/>
    <property type="match status" value="1"/>
</dbReference>
<dbReference type="GO" id="GO:0008081">
    <property type="term" value="F:phosphoric diester hydrolase activity"/>
    <property type="evidence" value="ECO:0007669"/>
    <property type="project" value="InterPro"/>
</dbReference>
<dbReference type="AlphaFoldDB" id="G8C2F0"/>
<protein>
    <recommendedName>
        <fullName evidence="2">Altered inheritance of mitochondria protein 6</fullName>
    </recommendedName>
</protein>
<keyword evidence="4" id="KW-1133">Transmembrane helix</keyword>
<name>G8C2F0_TETPH</name>
<gene>
    <name evidence="5" type="primary">TPHA0P01700</name>
    <name evidence="5" type="ordered locus">TPHA_0P01700</name>
</gene>
<dbReference type="EMBL" id="HE612871">
    <property type="protein sequence ID" value="CCE66328.1"/>
    <property type="molecule type" value="Genomic_DNA"/>
</dbReference>
<dbReference type="RefSeq" id="XP_003688762.1">
    <property type="nucleotide sequence ID" value="XM_003688714.1"/>
</dbReference>
<evidence type="ECO:0000313" key="6">
    <source>
        <dbReference type="Proteomes" id="UP000005666"/>
    </source>
</evidence>
<dbReference type="PANTHER" id="PTHR31571">
    <property type="entry name" value="ALTERED INHERITANCE OF MITOCHONDRIA PROTEIN 6"/>
    <property type="match status" value="1"/>
</dbReference>